<evidence type="ECO:0000256" key="1">
    <source>
        <dbReference type="SAM" id="MobiDB-lite"/>
    </source>
</evidence>
<reference evidence="2 3" key="1">
    <citation type="submission" date="2020-05" db="EMBL/GenBank/DDBJ databases">
        <title>WGS assembly of Panicum virgatum.</title>
        <authorList>
            <person name="Lovell J.T."/>
            <person name="Jenkins J."/>
            <person name="Shu S."/>
            <person name="Juenger T.E."/>
            <person name="Schmutz J."/>
        </authorList>
    </citation>
    <scope>NUCLEOTIDE SEQUENCE [LARGE SCALE GENOMIC DNA]</scope>
    <source>
        <strain evidence="2">AP13</strain>
        <strain evidence="3">cv. AP13</strain>
    </source>
</reference>
<dbReference type="AlphaFoldDB" id="A0A8T0WYA5"/>
<feature type="compositionally biased region" description="Low complexity" evidence="1">
    <location>
        <begin position="88"/>
        <end position="102"/>
    </location>
</feature>
<name>A0A8T0WYA5_PANVG</name>
<proteinExistence type="predicted"/>
<gene>
    <name evidence="2" type="ORF">PVAP13_1NG146400</name>
</gene>
<accession>A0A8T0WYA5</accession>
<keyword evidence="3" id="KW-1185">Reference proteome</keyword>
<sequence length="217" mass="24648">MEPPRPSIILCNSISLNQKERCESLSASCQSRRAARRAKKKLPHRESPRSSLWSLASILRHYTRQEGGPRGRPTRRPCVWTKSSAPDSSPLALQSFASSASQSKRHRRSPRSRPFDSIPWPSSPLGREEGSMASLQRRIRRQRGTPPQRAPKLQRRRRPFDSIPRPSSAVGREEGSMSWPRGRWVETESARGSISACRGEFSNYIHNEIICCSVFFV</sequence>
<dbReference type="EMBL" id="CM029038">
    <property type="protein sequence ID" value="KAG2649895.1"/>
    <property type="molecule type" value="Genomic_DNA"/>
</dbReference>
<evidence type="ECO:0000313" key="3">
    <source>
        <dbReference type="Proteomes" id="UP000823388"/>
    </source>
</evidence>
<evidence type="ECO:0000313" key="2">
    <source>
        <dbReference type="EMBL" id="KAG2649893.1"/>
    </source>
</evidence>
<feature type="region of interest" description="Disordered" evidence="1">
    <location>
        <begin position="64"/>
        <end position="177"/>
    </location>
</feature>
<organism evidence="2 3">
    <name type="scientific">Panicum virgatum</name>
    <name type="common">Blackwell switchgrass</name>
    <dbReference type="NCBI Taxonomy" id="38727"/>
    <lineage>
        <taxon>Eukaryota</taxon>
        <taxon>Viridiplantae</taxon>
        <taxon>Streptophyta</taxon>
        <taxon>Embryophyta</taxon>
        <taxon>Tracheophyta</taxon>
        <taxon>Spermatophyta</taxon>
        <taxon>Magnoliopsida</taxon>
        <taxon>Liliopsida</taxon>
        <taxon>Poales</taxon>
        <taxon>Poaceae</taxon>
        <taxon>PACMAD clade</taxon>
        <taxon>Panicoideae</taxon>
        <taxon>Panicodae</taxon>
        <taxon>Paniceae</taxon>
        <taxon>Panicinae</taxon>
        <taxon>Panicum</taxon>
        <taxon>Panicum sect. Hiantes</taxon>
    </lineage>
</organism>
<dbReference type="EMBL" id="CM029038">
    <property type="protein sequence ID" value="KAG2649893.1"/>
    <property type="molecule type" value="Genomic_DNA"/>
</dbReference>
<dbReference type="Proteomes" id="UP000823388">
    <property type="component" value="Chromosome 1N"/>
</dbReference>
<comment type="caution">
    <text evidence="2">The sequence shown here is derived from an EMBL/GenBank/DDBJ whole genome shotgun (WGS) entry which is preliminary data.</text>
</comment>
<protein>
    <submittedName>
        <fullName evidence="2">Uncharacterized protein</fullName>
    </submittedName>
</protein>